<dbReference type="Gene3D" id="1.10.238.10">
    <property type="entry name" value="EF-hand"/>
    <property type="match status" value="1"/>
</dbReference>
<proteinExistence type="predicted"/>
<evidence type="ECO:0000256" key="1">
    <source>
        <dbReference type="SAM" id="MobiDB-lite"/>
    </source>
</evidence>
<sequence>MKRIPLLIAAIALGSVAYAQQTVPGGHFIENWDFNEDGQVTKEEAVERRGDIFTTFDENDDGILSASDYAAFDEARAADHESMQQGGGMGQGKGMGQGRGMGKGGGEYGRGEGMTMQFNDVNGDGQVSREEFMGRTDDWYAMMDKNGDGTITADDFGRGNN</sequence>
<dbReference type="InterPro" id="IPR011992">
    <property type="entry name" value="EF-hand-dom_pair"/>
</dbReference>
<keyword evidence="5" id="KW-1185">Reference proteome</keyword>
<dbReference type="KEGG" id="pamo:BAR1_13025"/>
<feature type="compositionally biased region" description="Gly residues" evidence="1">
    <location>
        <begin position="85"/>
        <end position="104"/>
    </location>
</feature>
<dbReference type="PROSITE" id="PS50222">
    <property type="entry name" value="EF_HAND_2"/>
    <property type="match status" value="1"/>
</dbReference>
<dbReference type="PROSITE" id="PS00018">
    <property type="entry name" value="EF_HAND_1"/>
    <property type="match status" value="2"/>
</dbReference>
<dbReference type="InterPro" id="IPR002048">
    <property type="entry name" value="EF_hand_dom"/>
</dbReference>
<dbReference type="RefSeq" id="WP_118943417.1">
    <property type="nucleotide sequence ID" value="NZ_CP032125.1"/>
</dbReference>
<dbReference type="Proteomes" id="UP000261704">
    <property type="component" value="Chromosome"/>
</dbReference>
<dbReference type="AlphaFoldDB" id="A0A347UIT5"/>
<gene>
    <name evidence="4" type="ORF">BAR1_13025</name>
</gene>
<evidence type="ECO:0000313" key="5">
    <source>
        <dbReference type="Proteomes" id="UP000261704"/>
    </source>
</evidence>
<evidence type="ECO:0000259" key="3">
    <source>
        <dbReference type="PROSITE" id="PS50222"/>
    </source>
</evidence>
<organism evidence="4 5">
    <name type="scientific">Profundibacter amoris</name>
    <dbReference type="NCBI Taxonomy" id="2171755"/>
    <lineage>
        <taxon>Bacteria</taxon>
        <taxon>Pseudomonadati</taxon>
        <taxon>Pseudomonadota</taxon>
        <taxon>Alphaproteobacteria</taxon>
        <taxon>Rhodobacterales</taxon>
        <taxon>Paracoccaceae</taxon>
        <taxon>Profundibacter</taxon>
    </lineage>
</organism>
<keyword evidence="2" id="KW-0732">Signal</keyword>
<evidence type="ECO:0000256" key="2">
    <source>
        <dbReference type="SAM" id="SignalP"/>
    </source>
</evidence>
<dbReference type="EMBL" id="CP032125">
    <property type="protein sequence ID" value="AXX98763.1"/>
    <property type="molecule type" value="Genomic_DNA"/>
</dbReference>
<evidence type="ECO:0000313" key="4">
    <source>
        <dbReference type="EMBL" id="AXX98763.1"/>
    </source>
</evidence>
<name>A0A347UIT5_9RHOB</name>
<feature type="signal peptide" evidence="2">
    <location>
        <begin position="1"/>
        <end position="19"/>
    </location>
</feature>
<reference evidence="4 5" key="1">
    <citation type="submission" date="2018-09" db="EMBL/GenBank/DDBJ databases">
        <title>Profundibacter amoris BAR1 gen. nov., sp. nov., a new member of the Roseobacter clade isolated at Lokis Castle Vent Field on the Arctic Mid-Oceanic Ridge.</title>
        <authorList>
            <person name="Le Moine Bauer S."/>
            <person name="Sjoeberg A.G."/>
            <person name="L'Haridon S."/>
            <person name="Stokke R."/>
            <person name="Roalkvam I."/>
            <person name="Steen I.H."/>
            <person name="Dahle H."/>
        </authorList>
    </citation>
    <scope>NUCLEOTIDE SEQUENCE [LARGE SCALE GENOMIC DNA]</scope>
    <source>
        <strain evidence="4 5">BAR1</strain>
    </source>
</reference>
<dbReference type="SUPFAM" id="SSF47473">
    <property type="entry name" value="EF-hand"/>
    <property type="match status" value="1"/>
</dbReference>
<accession>A0A347UIT5</accession>
<dbReference type="InterPro" id="IPR018247">
    <property type="entry name" value="EF_Hand_1_Ca_BS"/>
</dbReference>
<dbReference type="Pfam" id="PF13202">
    <property type="entry name" value="EF-hand_5"/>
    <property type="match status" value="2"/>
</dbReference>
<protein>
    <submittedName>
        <fullName evidence="4">EF-hand domain-containing protein</fullName>
    </submittedName>
</protein>
<dbReference type="OrthoDB" id="7631435at2"/>
<feature type="domain" description="EF-hand" evidence="3">
    <location>
        <begin position="131"/>
        <end position="161"/>
    </location>
</feature>
<dbReference type="GO" id="GO:0005509">
    <property type="term" value="F:calcium ion binding"/>
    <property type="evidence" value="ECO:0007669"/>
    <property type="project" value="InterPro"/>
</dbReference>
<feature type="chain" id="PRO_5017039041" evidence="2">
    <location>
        <begin position="20"/>
        <end position="161"/>
    </location>
</feature>
<feature type="region of interest" description="Disordered" evidence="1">
    <location>
        <begin position="82"/>
        <end position="104"/>
    </location>
</feature>